<evidence type="ECO:0000313" key="1">
    <source>
        <dbReference type="EMBL" id="GGB70929.1"/>
    </source>
</evidence>
<organism evidence="1 2">
    <name type="scientific">Shewanella inventionis</name>
    <dbReference type="NCBI Taxonomy" id="1738770"/>
    <lineage>
        <taxon>Bacteria</taxon>
        <taxon>Pseudomonadati</taxon>
        <taxon>Pseudomonadota</taxon>
        <taxon>Gammaproteobacteria</taxon>
        <taxon>Alteromonadales</taxon>
        <taxon>Shewanellaceae</taxon>
        <taxon>Shewanella</taxon>
    </lineage>
</organism>
<proteinExistence type="predicted"/>
<dbReference type="Proteomes" id="UP000617555">
    <property type="component" value="Unassembled WGS sequence"/>
</dbReference>
<reference evidence="2" key="1">
    <citation type="journal article" date="2019" name="Int. J. Syst. Evol. Microbiol.">
        <title>The Global Catalogue of Microorganisms (GCM) 10K type strain sequencing project: providing services to taxonomists for standard genome sequencing and annotation.</title>
        <authorList>
            <consortium name="The Broad Institute Genomics Platform"/>
            <consortium name="The Broad Institute Genome Sequencing Center for Infectious Disease"/>
            <person name="Wu L."/>
            <person name="Ma J."/>
        </authorList>
    </citation>
    <scope>NUCLEOTIDE SEQUENCE [LARGE SCALE GENOMIC DNA]</scope>
    <source>
        <strain evidence="2">CGMCC 1.15339</strain>
    </source>
</reference>
<dbReference type="RefSeq" id="WP_188740532.1">
    <property type="nucleotide sequence ID" value="NZ_BMII01000033.1"/>
</dbReference>
<dbReference type="EMBL" id="BMII01000033">
    <property type="protein sequence ID" value="GGB70929.1"/>
    <property type="molecule type" value="Genomic_DNA"/>
</dbReference>
<keyword evidence="2" id="KW-1185">Reference proteome</keyword>
<protein>
    <submittedName>
        <fullName evidence="1">Uncharacterized protein</fullName>
    </submittedName>
</protein>
<comment type="caution">
    <text evidence="1">The sequence shown here is derived from an EMBL/GenBank/DDBJ whole genome shotgun (WGS) entry which is preliminary data.</text>
</comment>
<sequence length="242" mass="28344">MQKIPVLDFEPKSSKEPVLLSSPEAIRWTFSLRYWEQIDYFGLDKSESKWFVSLLNKLKDLSQKEVEKFISDAAEKEAWRYHNINWNQKNIPIKREDLTWIDDCYRNNPEDFPILQFQVSKSLGRVVGFWDERNVFNVVLLDPLHNIQPSKSHSYRVDDCSPLSCDYSSMIYKLDLIKKSPKCTEECMTFKDLSKIDSMSISTNVLMHYLNDEDIQELERALQDGGYSVTDILLLGIESLKP</sequence>
<name>A0ABQ1JMR4_9GAMM</name>
<gene>
    <name evidence="1" type="ORF">GCM10011607_34310</name>
</gene>
<evidence type="ECO:0000313" key="2">
    <source>
        <dbReference type="Proteomes" id="UP000617555"/>
    </source>
</evidence>
<accession>A0ABQ1JMR4</accession>